<dbReference type="Proteomes" id="UP000231019">
    <property type="component" value="Unassembled WGS sequence"/>
</dbReference>
<dbReference type="PANTHER" id="PTHR48075">
    <property type="entry name" value="3-HYDROXYACYL-COA DEHYDROGENASE FAMILY PROTEIN"/>
    <property type="match status" value="1"/>
</dbReference>
<gene>
    <name evidence="5" type="ORF">COW36_01120</name>
</gene>
<feature type="domain" description="3-hydroxyacyl-CoA dehydrogenase NAD binding" evidence="4">
    <location>
        <begin position="6"/>
        <end position="185"/>
    </location>
</feature>
<reference evidence="5 6" key="1">
    <citation type="submission" date="2017-09" db="EMBL/GenBank/DDBJ databases">
        <title>Depth-based differentiation of microbial function through sediment-hosted aquifers and enrichment of novel symbionts in the deep terrestrial subsurface.</title>
        <authorList>
            <person name="Probst A.J."/>
            <person name="Ladd B."/>
            <person name="Jarett J.K."/>
            <person name="Geller-Mcgrath D.E."/>
            <person name="Sieber C.M."/>
            <person name="Emerson J.B."/>
            <person name="Anantharaman K."/>
            <person name="Thomas B.C."/>
            <person name="Malmstrom R."/>
            <person name="Stieglmeier M."/>
            <person name="Klingl A."/>
            <person name="Woyke T."/>
            <person name="Ryan C.M."/>
            <person name="Banfield J.F."/>
        </authorList>
    </citation>
    <scope>NUCLEOTIDE SEQUENCE [LARGE SCALE GENOMIC DNA]</scope>
    <source>
        <strain evidence="5">CG17_big_fil_post_rev_8_21_14_2_50_48_46</strain>
    </source>
</reference>
<keyword evidence="1" id="KW-0560">Oxidoreductase</keyword>
<dbReference type="InterPro" id="IPR006176">
    <property type="entry name" value="3-OHacyl-CoA_DH_NAD-bd"/>
</dbReference>
<dbReference type="EMBL" id="PFFQ01000004">
    <property type="protein sequence ID" value="PIW19469.1"/>
    <property type="molecule type" value="Genomic_DNA"/>
</dbReference>
<dbReference type="PIRSF" id="PIRSF000105">
    <property type="entry name" value="HCDH"/>
    <property type="match status" value="1"/>
</dbReference>
<dbReference type="Pfam" id="PF02737">
    <property type="entry name" value="3HCDH_N"/>
    <property type="match status" value="1"/>
</dbReference>
<dbReference type="AlphaFoldDB" id="A0A2M7GBA2"/>
<evidence type="ECO:0000259" key="3">
    <source>
        <dbReference type="Pfam" id="PF00725"/>
    </source>
</evidence>
<organism evidence="5 6">
    <name type="scientific">bacterium (Candidatus Blackallbacteria) CG17_big_fil_post_rev_8_21_14_2_50_48_46</name>
    <dbReference type="NCBI Taxonomy" id="2014261"/>
    <lineage>
        <taxon>Bacteria</taxon>
        <taxon>Candidatus Blackallbacteria</taxon>
    </lineage>
</organism>
<feature type="site" description="Important for catalytic activity" evidence="2">
    <location>
        <position position="141"/>
    </location>
</feature>
<comment type="caution">
    <text evidence="5">The sequence shown here is derived from an EMBL/GenBank/DDBJ whole genome shotgun (WGS) entry which is preliminary data.</text>
</comment>
<dbReference type="GO" id="GO:0006635">
    <property type="term" value="P:fatty acid beta-oxidation"/>
    <property type="evidence" value="ECO:0007669"/>
    <property type="project" value="TreeGrafter"/>
</dbReference>
<evidence type="ECO:0000313" key="5">
    <source>
        <dbReference type="EMBL" id="PIW19469.1"/>
    </source>
</evidence>
<dbReference type="SUPFAM" id="SSF48179">
    <property type="entry name" value="6-phosphogluconate dehydrogenase C-terminal domain-like"/>
    <property type="match status" value="1"/>
</dbReference>
<dbReference type="InterPro" id="IPR008927">
    <property type="entry name" value="6-PGluconate_DH-like_C_sf"/>
</dbReference>
<dbReference type="GO" id="GO:0070403">
    <property type="term" value="F:NAD+ binding"/>
    <property type="evidence" value="ECO:0007669"/>
    <property type="project" value="InterPro"/>
</dbReference>
<protein>
    <submittedName>
        <fullName evidence="5">3-hydroxybutyryl-CoA dehydrogenase</fullName>
    </submittedName>
</protein>
<dbReference type="Gene3D" id="3.40.50.720">
    <property type="entry name" value="NAD(P)-binding Rossmann-like Domain"/>
    <property type="match status" value="1"/>
</dbReference>
<dbReference type="PANTHER" id="PTHR48075:SF5">
    <property type="entry name" value="3-HYDROXYBUTYRYL-COA DEHYDROGENASE"/>
    <property type="match status" value="1"/>
</dbReference>
<dbReference type="GO" id="GO:0008691">
    <property type="term" value="F:3-hydroxybutyryl-CoA dehydrogenase activity"/>
    <property type="evidence" value="ECO:0007669"/>
    <property type="project" value="TreeGrafter"/>
</dbReference>
<dbReference type="Gene3D" id="1.10.1040.10">
    <property type="entry name" value="N-(1-d-carboxylethyl)-l-norvaline Dehydrogenase, domain 2"/>
    <property type="match status" value="1"/>
</dbReference>
<evidence type="ECO:0000313" key="6">
    <source>
        <dbReference type="Proteomes" id="UP000231019"/>
    </source>
</evidence>
<dbReference type="SUPFAM" id="SSF51735">
    <property type="entry name" value="NAD(P)-binding Rossmann-fold domains"/>
    <property type="match status" value="1"/>
</dbReference>
<dbReference type="Pfam" id="PF00725">
    <property type="entry name" value="3HCDH"/>
    <property type="match status" value="1"/>
</dbReference>
<evidence type="ECO:0000256" key="1">
    <source>
        <dbReference type="ARBA" id="ARBA00023002"/>
    </source>
</evidence>
<name>A0A2M7GBA2_9BACT</name>
<dbReference type="NCBIfam" id="NF005875">
    <property type="entry name" value="PRK07819.1"/>
    <property type="match status" value="1"/>
</dbReference>
<evidence type="ECO:0000259" key="4">
    <source>
        <dbReference type="Pfam" id="PF02737"/>
    </source>
</evidence>
<dbReference type="InterPro" id="IPR036291">
    <property type="entry name" value="NAD(P)-bd_dom_sf"/>
</dbReference>
<dbReference type="InterPro" id="IPR022694">
    <property type="entry name" value="3-OHacyl-CoA_DH"/>
</dbReference>
<sequence length="283" mass="30818">MSEIKTVAVLGMGTMGSGIAQVCAQAGLKTRCYEIKQELVDKGLAMIHKNLDFGLSKGKFTEENVSTAKANLHPSTDLKDLNDVDLVIEAVVEDIAIKQEVFAQLDKICPEHTLLASNTSSLSITEIAAATQRTDRVLGLHFFNPAYLMKLVEVVKGLETSEESVKLAYSFVEKLGKTAVLAKDTPGFIVNLLLIPYLLDAARVYENGLATAVDIDNAMKLGAGYPMGPLTLMDMIGIDVCVKVGDILFDAYHEPKYNVPPLMRRMVMAGHLGRKSGRGFYAY</sequence>
<dbReference type="InterPro" id="IPR006108">
    <property type="entry name" value="3HC_DH_C"/>
</dbReference>
<feature type="domain" description="3-hydroxyacyl-CoA dehydrogenase C-terminal" evidence="3">
    <location>
        <begin position="187"/>
        <end position="283"/>
    </location>
</feature>
<dbReference type="FunFam" id="3.40.50.720:FF:000009">
    <property type="entry name" value="Fatty oxidation complex, alpha subunit"/>
    <property type="match status" value="1"/>
</dbReference>
<evidence type="ECO:0000256" key="2">
    <source>
        <dbReference type="PIRSR" id="PIRSR000105-1"/>
    </source>
</evidence>
<proteinExistence type="predicted"/>
<accession>A0A2M7GBA2</accession>
<dbReference type="InterPro" id="IPR013328">
    <property type="entry name" value="6PGD_dom2"/>
</dbReference>